<dbReference type="InterPro" id="IPR025877">
    <property type="entry name" value="MobA-like_NTP_Trfase"/>
</dbReference>
<evidence type="ECO:0000313" key="2">
    <source>
        <dbReference type="EMBL" id="GCF10102.1"/>
    </source>
</evidence>
<comment type="caution">
    <text evidence="2">The sequence shown here is derived from an EMBL/GenBank/DDBJ whole genome shotgun (WGS) entry which is preliminary data.</text>
</comment>
<proteinExistence type="predicted"/>
<dbReference type="Proteomes" id="UP000322530">
    <property type="component" value="Unassembled WGS sequence"/>
</dbReference>
<sequence>MPEVQTTAAIILAAGKSSRMNHEQHKLLLPLGGRPILAHTLDAVQCSQATPILLVLGHQAEQIENAIRDSLQKETMLLHNPTYQQGMSTSLCLALQILIPRPTIDSAIILLGDQPFMSPALIDELIKTRHKTGQSIIAASYHGKRGNPVLFGRELWEELGMISGDEGGKSVIARHKQELVTIETDEIMINHDVDTWDAYQQALTYWQSQQQIS</sequence>
<dbReference type="Gene3D" id="3.90.550.10">
    <property type="entry name" value="Spore Coat Polysaccharide Biosynthesis Protein SpsA, Chain A"/>
    <property type="match status" value="1"/>
</dbReference>
<dbReference type="InterPro" id="IPR029044">
    <property type="entry name" value="Nucleotide-diphossugar_trans"/>
</dbReference>
<organism evidence="2 3">
    <name type="scientific">Dictyobacter arantiisoli</name>
    <dbReference type="NCBI Taxonomy" id="2014874"/>
    <lineage>
        <taxon>Bacteria</taxon>
        <taxon>Bacillati</taxon>
        <taxon>Chloroflexota</taxon>
        <taxon>Ktedonobacteria</taxon>
        <taxon>Ktedonobacterales</taxon>
        <taxon>Dictyobacteraceae</taxon>
        <taxon>Dictyobacter</taxon>
    </lineage>
</organism>
<keyword evidence="2" id="KW-0548">Nucleotidyltransferase</keyword>
<dbReference type="SUPFAM" id="SSF53448">
    <property type="entry name" value="Nucleotide-diphospho-sugar transferases"/>
    <property type="match status" value="1"/>
</dbReference>
<accession>A0A5A5TFA5</accession>
<gene>
    <name evidence="2" type="ORF">KDI_36660</name>
</gene>
<evidence type="ECO:0000259" key="1">
    <source>
        <dbReference type="Pfam" id="PF12804"/>
    </source>
</evidence>
<name>A0A5A5TFA5_9CHLR</name>
<dbReference type="Pfam" id="PF12804">
    <property type="entry name" value="NTP_transf_3"/>
    <property type="match status" value="1"/>
</dbReference>
<dbReference type="AlphaFoldDB" id="A0A5A5TFA5"/>
<dbReference type="RefSeq" id="WP_172632232.1">
    <property type="nucleotide sequence ID" value="NZ_BIXY01000060.1"/>
</dbReference>
<dbReference type="EMBL" id="BIXY01000060">
    <property type="protein sequence ID" value="GCF10102.1"/>
    <property type="molecule type" value="Genomic_DNA"/>
</dbReference>
<feature type="domain" description="MobA-like NTP transferase" evidence="1">
    <location>
        <begin position="9"/>
        <end position="176"/>
    </location>
</feature>
<reference evidence="2 3" key="1">
    <citation type="submission" date="2019-01" db="EMBL/GenBank/DDBJ databases">
        <title>Draft genome sequence of Dictyobacter sp. Uno17.</title>
        <authorList>
            <person name="Wang C.M."/>
            <person name="Zheng Y."/>
            <person name="Sakai Y."/>
            <person name="Abe K."/>
            <person name="Yokota A."/>
            <person name="Yabe S."/>
        </authorList>
    </citation>
    <scope>NUCLEOTIDE SEQUENCE [LARGE SCALE GENOMIC DNA]</scope>
    <source>
        <strain evidence="2 3">Uno17</strain>
    </source>
</reference>
<evidence type="ECO:0000313" key="3">
    <source>
        <dbReference type="Proteomes" id="UP000322530"/>
    </source>
</evidence>
<keyword evidence="2" id="KW-0808">Transferase</keyword>
<protein>
    <submittedName>
        <fullName evidence="2">Molybdenum cofactor cytidylyltransferase</fullName>
    </submittedName>
</protein>
<dbReference type="GO" id="GO:0016779">
    <property type="term" value="F:nucleotidyltransferase activity"/>
    <property type="evidence" value="ECO:0007669"/>
    <property type="project" value="UniProtKB-KW"/>
</dbReference>
<keyword evidence="3" id="KW-1185">Reference proteome</keyword>
<dbReference type="PANTHER" id="PTHR43777:SF1">
    <property type="entry name" value="MOLYBDENUM COFACTOR CYTIDYLYLTRANSFERASE"/>
    <property type="match status" value="1"/>
</dbReference>
<dbReference type="PANTHER" id="PTHR43777">
    <property type="entry name" value="MOLYBDENUM COFACTOR CYTIDYLYLTRANSFERASE"/>
    <property type="match status" value="1"/>
</dbReference>
<dbReference type="CDD" id="cd04182">
    <property type="entry name" value="GT_2_like_f"/>
    <property type="match status" value="1"/>
</dbReference>